<dbReference type="Gene3D" id="1.25.40.320">
    <property type="entry name" value="Peptidase M1, leukotriene A4 hydrolase/aminopeptidase C-terminal domain"/>
    <property type="match status" value="1"/>
</dbReference>
<evidence type="ECO:0000256" key="4">
    <source>
        <dbReference type="ARBA" id="ARBA00022490"/>
    </source>
</evidence>
<evidence type="ECO:0000313" key="16">
    <source>
        <dbReference type="Proteomes" id="UP000275385"/>
    </source>
</evidence>
<dbReference type="InterPro" id="IPR001930">
    <property type="entry name" value="Peptidase_M1"/>
</dbReference>
<keyword evidence="6 13" id="KW-0479">Metal-binding</keyword>
<evidence type="ECO:0000256" key="5">
    <source>
        <dbReference type="ARBA" id="ARBA00022670"/>
    </source>
</evidence>
<comment type="subcellular location">
    <subcellularLocation>
        <location evidence="2">Cytoplasm</location>
    </subcellularLocation>
    <subcellularLocation>
        <location evidence="1">Nucleus</location>
    </subcellularLocation>
</comment>
<dbReference type="Pfam" id="PF17900">
    <property type="entry name" value="Peptidase_M1_N"/>
    <property type="match status" value="1"/>
</dbReference>
<dbReference type="CDD" id="cd09599">
    <property type="entry name" value="M1_LTA4H"/>
    <property type="match status" value="1"/>
</dbReference>
<dbReference type="STRING" id="177199.A0A420XZM1"/>
<name>A0A420XZM1_9PEZI</name>
<evidence type="ECO:0000256" key="10">
    <source>
        <dbReference type="ARBA" id="ARBA00023242"/>
    </source>
</evidence>
<feature type="binding site" evidence="13">
    <location>
        <position position="371"/>
    </location>
    <ligand>
        <name>Zn(2+)</name>
        <dbReference type="ChEBI" id="CHEBI:29105"/>
        <note>catalytic</note>
    </ligand>
</feature>
<keyword evidence="4" id="KW-0963">Cytoplasm</keyword>
<dbReference type="InterPro" id="IPR014782">
    <property type="entry name" value="Peptidase_M1_dom"/>
</dbReference>
<dbReference type="Gene3D" id="2.60.40.1730">
    <property type="entry name" value="tricorn interacting facor f3 domain"/>
    <property type="match status" value="1"/>
</dbReference>
<feature type="active site" description="Proton acceptor" evidence="11">
    <location>
        <position position="368"/>
    </location>
</feature>
<evidence type="ECO:0000313" key="15">
    <source>
        <dbReference type="EMBL" id="RKU41122.1"/>
    </source>
</evidence>
<keyword evidence="10" id="KW-0539">Nucleus</keyword>
<comment type="caution">
    <text evidence="15">The sequence shown here is derived from an EMBL/GenBank/DDBJ whole genome shotgun (WGS) entry which is preliminary data.</text>
</comment>
<proteinExistence type="inferred from homology"/>
<feature type="active site" description="Proton donor" evidence="11">
    <location>
        <position position="461"/>
    </location>
</feature>
<gene>
    <name evidence="15" type="primary">ARA1</name>
    <name evidence="15" type="ORF">DL546_003938</name>
</gene>
<dbReference type="InterPro" id="IPR027268">
    <property type="entry name" value="Peptidase_M4/M1_CTD_sf"/>
</dbReference>
<keyword evidence="9" id="KW-0482">Metalloprotease</keyword>
<dbReference type="InterPro" id="IPR042097">
    <property type="entry name" value="Aminopeptidase_N-like_N_sf"/>
</dbReference>
<evidence type="ECO:0000256" key="6">
    <source>
        <dbReference type="ARBA" id="ARBA00022723"/>
    </source>
</evidence>
<dbReference type="SUPFAM" id="SSF63737">
    <property type="entry name" value="Leukotriene A4 hydrolase N-terminal domain"/>
    <property type="match status" value="1"/>
</dbReference>
<accession>A0A420XZM1</accession>
<dbReference type="FunFam" id="3.30.2010.30:FF:000001">
    <property type="entry name" value="Leukotriene A(4) hydrolase"/>
    <property type="match status" value="1"/>
</dbReference>
<reference evidence="15 16" key="1">
    <citation type="submission" date="2018-08" db="EMBL/GenBank/DDBJ databases">
        <title>Draft genome of the lignicolous fungus Coniochaeta pulveracea.</title>
        <authorList>
            <person name="Borstlap C.J."/>
            <person name="De Witt R.N."/>
            <person name="Botha A."/>
            <person name="Volschenk H."/>
        </authorList>
    </citation>
    <scope>NUCLEOTIDE SEQUENCE [LARGE SCALE GENOMIC DNA]</scope>
    <source>
        <strain evidence="15 16">CAB683</strain>
    </source>
</reference>
<dbReference type="Gene3D" id="3.30.2010.30">
    <property type="match status" value="1"/>
</dbReference>
<evidence type="ECO:0000256" key="2">
    <source>
        <dbReference type="ARBA" id="ARBA00004496"/>
    </source>
</evidence>
<dbReference type="GO" id="GO:0004177">
    <property type="term" value="F:aminopeptidase activity"/>
    <property type="evidence" value="ECO:0007669"/>
    <property type="project" value="TreeGrafter"/>
</dbReference>
<dbReference type="SMART" id="SM01263">
    <property type="entry name" value="Leuk-A4-hydro_C"/>
    <property type="match status" value="1"/>
</dbReference>
<organism evidence="15 16">
    <name type="scientific">Coniochaeta pulveracea</name>
    <dbReference type="NCBI Taxonomy" id="177199"/>
    <lineage>
        <taxon>Eukaryota</taxon>
        <taxon>Fungi</taxon>
        <taxon>Dikarya</taxon>
        <taxon>Ascomycota</taxon>
        <taxon>Pezizomycotina</taxon>
        <taxon>Sordariomycetes</taxon>
        <taxon>Sordariomycetidae</taxon>
        <taxon>Coniochaetales</taxon>
        <taxon>Coniochaetaceae</taxon>
        <taxon>Coniochaeta</taxon>
    </lineage>
</organism>
<evidence type="ECO:0000256" key="11">
    <source>
        <dbReference type="PIRSR" id="PIRSR634015-1"/>
    </source>
</evidence>
<dbReference type="OrthoDB" id="79562at2759"/>
<evidence type="ECO:0000259" key="14">
    <source>
        <dbReference type="SMART" id="SM01263"/>
    </source>
</evidence>
<dbReference type="InterPro" id="IPR049980">
    <property type="entry name" value="LTA4H_cat"/>
</dbReference>
<feature type="binding site" evidence="13">
    <location>
        <position position="390"/>
    </location>
    <ligand>
        <name>Zn(2+)</name>
        <dbReference type="ChEBI" id="CHEBI:29105"/>
        <note>catalytic</note>
    </ligand>
</feature>
<evidence type="ECO:0000256" key="9">
    <source>
        <dbReference type="ARBA" id="ARBA00023049"/>
    </source>
</evidence>
<dbReference type="AlphaFoldDB" id="A0A420XZM1"/>
<feature type="binding site" evidence="13">
    <location>
        <position position="367"/>
    </location>
    <ligand>
        <name>Zn(2+)</name>
        <dbReference type="ChEBI" id="CHEBI:29105"/>
        <note>catalytic</note>
    </ligand>
</feature>
<evidence type="ECO:0000256" key="12">
    <source>
        <dbReference type="PIRSR" id="PIRSR634015-2"/>
    </source>
</evidence>
<dbReference type="GO" id="GO:0005829">
    <property type="term" value="C:cytosol"/>
    <property type="evidence" value="ECO:0007669"/>
    <property type="project" value="TreeGrafter"/>
</dbReference>
<evidence type="ECO:0000256" key="3">
    <source>
        <dbReference type="ARBA" id="ARBA00010136"/>
    </source>
</evidence>
<evidence type="ECO:0000256" key="13">
    <source>
        <dbReference type="PIRSR" id="PIRSR634015-3"/>
    </source>
</evidence>
<dbReference type="InterPro" id="IPR034015">
    <property type="entry name" value="M1_LTA4H"/>
</dbReference>
<dbReference type="GO" id="GO:0005634">
    <property type="term" value="C:nucleus"/>
    <property type="evidence" value="ECO:0007669"/>
    <property type="project" value="UniProtKB-SubCell"/>
</dbReference>
<keyword evidence="7" id="KW-0378">Hydrolase</keyword>
<dbReference type="GO" id="GO:0004301">
    <property type="term" value="F:epoxide hydrolase activity"/>
    <property type="evidence" value="ECO:0007669"/>
    <property type="project" value="TreeGrafter"/>
</dbReference>
<dbReference type="EMBL" id="QVQW01000082">
    <property type="protein sequence ID" value="RKU41122.1"/>
    <property type="molecule type" value="Genomic_DNA"/>
</dbReference>
<dbReference type="GO" id="GO:0008237">
    <property type="term" value="F:metallopeptidase activity"/>
    <property type="evidence" value="ECO:0007669"/>
    <property type="project" value="UniProtKB-KW"/>
</dbReference>
<dbReference type="Pfam" id="PF09127">
    <property type="entry name" value="Leuk-A4-hydro_C"/>
    <property type="match status" value="1"/>
</dbReference>
<keyword evidence="8 13" id="KW-0862">Zinc</keyword>
<dbReference type="InterPro" id="IPR038502">
    <property type="entry name" value="M1_LTA-4_hydro/amino_C_sf"/>
</dbReference>
<feature type="domain" description="Peptidase M1 leukotriene A4 hydrolase/aminopeptidase C-terminal" evidence="14">
    <location>
        <begin position="544"/>
        <end position="683"/>
    </location>
</feature>
<dbReference type="InterPro" id="IPR015211">
    <property type="entry name" value="Peptidase_M1_C"/>
</dbReference>
<dbReference type="Pfam" id="PF01433">
    <property type="entry name" value="Peptidase_M1"/>
    <property type="match status" value="1"/>
</dbReference>
<dbReference type="PANTHER" id="PTHR45726">
    <property type="entry name" value="LEUKOTRIENE A-4 HYDROLASE"/>
    <property type="match status" value="1"/>
</dbReference>
<feature type="binding site" evidence="12">
    <location>
        <begin position="641"/>
        <end position="643"/>
    </location>
    <ligand>
        <name>a peptide</name>
        <dbReference type="ChEBI" id="CHEBI:60466"/>
    </ligand>
</feature>
<sequence length="689" mass="77076">MRAPSCHRRKCSESCKRLTHPVAELSRKTFMRGLRNLRLLRPFVRPAIPTTASIPASSILNIRLFTTSFTMASRRDPNTDSNYEAWRTRHTTADLTIDFASKRLRGSVTLDLVSQTDAASQEIILDTSFVDVSSVNVNGSPASNWELKAREEPNGSPLHIALASGAAKGDVVSVQMEVSTTDKCTALQWLTPAQTSNKKAPFMFSQCQAIHARSLFPCQDTPDVKGTVTFNIRSPYVVVASGVTVAEPEAVEAGEEKLYRFEQKVPIPSYLFALASGDIVTAKIGKRSVVATGPNELEACKGEFEEDMDKFMDAAESVTGVPYQWGEYNVLVLPPSFPYGGMENPVYTFATPTIVSGDRQNIDVVAHELAHSWSGNLVGCGSWESFFLNEGWTMYIERRIIEKVHGGDAHFHFSAIIGWKALEESIKMYGADHPFTRLCINHRDENGKPIDPDDAFSSVPYEKGFHLVWYLERLVGREAFDKFIPHYFSTWANKSLSADEFKSTFLDFFSASEYVNLKDKIASIDWEGRFYNTGLPPKPEFDTSLVDVCYKLAEKWKGKDFKPSASDVESWTGNQKLVLLQAVQDFEEPLTAAQSEAMGKTYGFLTSKNVELQSAYYLVALKAKDTATYQRVAELLGHVGRMKFVRPLYRALNKVDPELARATFEKNRDFYHPICRQMAEKDLGLTTAA</sequence>
<comment type="cofactor">
    <cofactor evidence="13">
        <name>Zn(2+)</name>
        <dbReference type="ChEBI" id="CHEBI:29105"/>
    </cofactor>
    <text evidence="13">Binds 1 zinc ion per subunit.</text>
</comment>
<dbReference type="FunFam" id="2.60.40.1730:FF:000004">
    <property type="entry name" value="Leukotriene A(4) hydrolase"/>
    <property type="match status" value="1"/>
</dbReference>
<dbReference type="Proteomes" id="UP000275385">
    <property type="component" value="Unassembled WGS sequence"/>
</dbReference>
<dbReference type="InterPro" id="IPR045357">
    <property type="entry name" value="Aminopeptidase_N-like_N"/>
</dbReference>
<dbReference type="GO" id="GO:0008270">
    <property type="term" value="F:zinc ion binding"/>
    <property type="evidence" value="ECO:0007669"/>
    <property type="project" value="InterPro"/>
</dbReference>
<dbReference type="PRINTS" id="PR00756">
    <property type="entry name" value="ALADIPTASE"/>
</dbReference>
<dbReference type="InterPro" id="IPR016024">
    <property type="entry name" value="ARM-type_fold"/>
</dbReference>
<dbReference type="FunFam" id="1.10.390.10:FF:000009">
    <property type="entry name" value="Leukotriene A(4) hydrolase"/>
    <property type="match status" value="1"/>
</dbReference>
<evidence type="ECO:0000256" key="8">
    <source>
        <dbReference type="ARBA" id="ARBA00022833"/>
    </source>
</evidence>
<dbReference type="GO" id="GO:0006508">
    <property type="term" value="P:proteolysis"/>
    <property type="evidence" value="ECO:0007669"/>
    <property type="project" value="UniProtKB-KW"/>
</dbReference>
<dbReference type="SUPFAM" id="SSF48371">
    <property type="entry name" value="ARM repeat"/>
    <property type="match status" value="1"/>
</dbReference>
<dbReference type="Gene3D" id="1.10.390.10">
    <property type="entry name" value="Neutral Protease Domain 2"/>
    <property type="match status" value="1"/>
</dbReference>
<dbReference type="SUPFAM" id="SSF55486">
    <property type="entry name" value="Metalloproteases ('zincins'), catalytic domain"/>
    <property type="match status" value="1"/>
</dbReference>
<keyword evidence="16" id="KW-1185">Reference proteome</keyword>
<dbReference type="FunFam" id="1.25.40.320:FF:000001">
    <property type="entry name" value="Leukotriene A(4) hydrolase"/>
    <property type="match status" value="1"/>
</dbReference>
<evidence type="ECO:0000256" key="1">
    <source>
        <dbReference type="ARBA" id="ARBA00004123"/>
    </source>
</evidence>
<comment type="similarity">
    <text evidence="3">Belongs to the peptidase M1 family.</text>
</comment>
<feature type="binding site" evidence="12">
    <location>
        <begin position="338"/>
        <end position="343"/>
    </location>
    <ligand>
        <name>a peptide</name>
        <dbReference type="ChEBI" id="CHEBI:60466"/>
    </ligand>
</feature>
<evidence type="ECO:0000256" key="7">
    <source>
        <dbReference type="ARBA" id="ARBA00022801"/>
    </source>
</evidence>
<feature type="binding site" evidence="12">
    <location>
        <begin position="206"/>
        <end position="208"/>
    </location>
    <ligand>
        <name>a peptide</name>
        <dbReference type="ChEBI" id="CHEBI:60466"/>
    </ligand>
</feature>
<protein>
    <submittedName>
        <fullName evidence="15">D-arabinose 1-dehydrogenase (NAD(P)(+))</fullName>
    </submittedName>
</protein>
<keyword evidence="5" id="KW-0645">Protease</keyword>
<dbReference type="PANTHER" id="PTHR45726:SF3">
    <property type="entry name" value="LEUKOTRIENE A-4 HYDROLASE"/>
    <property type="match status" value="1"/>
</dbReference>